<dbReference type="AlphaFoldDB" id="A0A5B1BB57"/>
<dbReference type="RefSeq" id="WP_149656257.1">
    <property type="nucleotide sequence ID" value="NZ_VTZN01000243.1"/>
</dbReference>
<name>A0A5B1BB57_MYCSI</name>
<sequence>MLADKFAPADEYLRFSSVYQDPGVVDQIAPDYIPEHGGFTYMTKLAALVQNYQVPGLGGFRYFTAGSGAGTPSRPDSRRKNPFNEFFDNLVVRGKAAQQIQTGDSITFVLPGFHNETNNSEFVLGPSVEMGDKIALDNLTDIDRIKAVDGPGAMLDMVHECHCCVSRSPLVGGQHEVDTLLFDLQRRSKDLASV</sequence>
<protein>
    <submittedName>
        <fullName evidence="1">L-tyrosine/L-tryptophan isonitrile synthase family protein</fullName>
    </submittedName>
</protein>
<keyword evidence="2" id="KW-1185">Reference proteome</keyword>
<dbReference type="EMBL" id="VTZN01000243">
    <property type="protein sequence ID" value="KAA1245778.1"/>
    <property type="molecule type" value="Genomic_DNA"/>
</dbReference>
<dbReference type="Proteomes" id="UP000324701">
    <property type="component" value="Unassembled WGS sequence"/>
</dbReference>
<reference evidence="1 2" key="1">
    <citation type="submission" date="2019-09" db="EMBL/GenBank/DDBJ databases">
        <title>Report of infection by Mycobacterium simiae a patient suffering from pulmonary tuberculosis.</title>
        <authorList>
            <person name="Mohanty P.S."/>
            <person name="Bansal A.K."/>
            <person name="Singh H."/>
            <person name="Sharma S."/>
            <person name="Patil S.A."/>
            <person name="Upadhaya P."/>
            <person name="Singh P.K."/>
            <person name="Kumar D."/>
            <person name="Kumar S."/>
            <person name="Singh R.K."/>
            <person name="Chaudhary B."/>
        </authorList>
    </citation>
    <scope>NUCLEOTIDE SEQUENCE [LARGE SCALE GENOMIC DNA]</scope>
    <source>
        <strain evidence="1 2">JAL-560-SIM</strain>
    </source>
</reference>
<comment type="caution">
    <text evidence="1">The sequence shown here is derived from an EMBL/GenBank/DDBJ whole genome shotgun (WGS) entry which is preliminary data.</text>
</comment>
<evidence type="ECO:0000313" key="1">
    <source>
        <dbReference type="EMBL" id="KAA1245778.1"/>
    </source>
</evidence>
<proteinExistence type="predicted"/>
<evidence type="ECO:0000313" key="2">
    <source>
        <dbReference type="Proteomes" id="UP000324701"/>
    </source>
</evidence>
<gene>
    <name evidence="1" type="ORF">F0Q45_23865</name>
</gene>
<accession>A0A5B1BB57</accession>
<organism evidence="1 2">
    <name type="scientific">Mycobacterium simiae</name>
    <name type="common">Mycobacterium habana</name>
    <dbReference type="NCBI Taxonomy" id="1784"/>
    <lineage>
        <taxon>Bacteria</taxon>
        <taxon>Bacillati</taxon>
        <taxon>Actinomycetota</taxon>
        <taxon>Actinomycetes</taxon>
        <taxon>Mycobacteriales</taxon>
        <taxon>Mycobacteriaceae</taxon>
        <taxon>Mycobacterium</taxon>
        <taxon>Mycobacterium simiae complex</taxon>
    </lineage>
</organism>